<sequence>MKVPLLSIELPLLSFYLATPAVFVTLHFYVLVQLRLMADKVSAFVAAVEKESGGNPTTRALALKQLDSFAGAQLLALRHLGKWSPPVQIMVWATFAVFPVLLLLFIQLQFLPYHSVAVTWWHRANLLIDLALLWLLWSSGGSRFGRWQAFPALIAGALVTSIVVLFSVVLATVPDESADGLAERLPGSVQSCRSEESKAPLSSLWQRLWASITKVEGAQRTQTVNCGVETQSLFVAARKALFDGPIDDTTQRETSLFSRRLILPDENFVPEDEKTVSELRRTRVLRGRDLRYAVLDRANLRKADFTGARMEGVSLVGAQLREANLKNVRLRGASLDDAEAQDASFELADLRGAFLTRANLQSASFVCAQLRGAWLLAAQLQGASMQSASLQGANLSYSKLQGAVLQDAELQGANLEGAELQGISFVNAQLQGAVLQDAKMKGASLQNAQVWRTTVDRASARGWSNEVDLNDLGFAQEPPEDGNPCAPESFKGPQDGRAVTWEYWTNLWMSDVPEGKALNRMDAITHLKVLTAKISPLEEKTQRANWPKKPAALGSRRAATILATLACDGSSGPHVARGIIAQLLIGLAEPGRFLDSQGAGFASRLANTTACAGSRQLSESDRRSLAQIATGRPF</sequence>
<dbReference type="EMBL" id="CP086136">
    <property type="protein sequence ID" value="UEM12572.1"/>
    <property type="molecule type" value="Genomic_DNA"/>
</dbReference>
<dbReference type="InterPro" id="IPR051082">
    <property type="entry name" value="Pentapeptide-BTB/POZ_domain"/>
</dbReference>
<evidence type="ECO:0000313" key="4">
    <source>
        <dbReference type="Proteomes" id="UP000664702"/>
    </source>
</evidence>
<dbReference type="AlphaFoldDB" id="A0A939LYK7"/>
<dbReference type="InterPro" id="IPR001646">
    <property type="entry name" value="5peptide_repeat"/>
</dbReference>
<feature type="transmembrane region" description="Helical" evidence="1">
    <location>
        <begin position="120"/>
        <end position="137"/>
    </location>
</feature>
<evidence type="ECO:0000256" key="1">
    <source>
        <dbReference type="SAM" id="Phobius"/>
    </source>
</evidence>
<organism evidence="2">
    <name type="scientific">Bradyrhizobium barranii subsp. barranii</name>
    <dbReference type="NCBI Taxonomy" id="2823807"/>
    <lineage>
        <taxon>Bacteria</taxon>
        <taxon>Pseudomonadati</taxon>
        <taxon>Pseudomonadota</taxon>
        <taxon>Alphaproteobacteria</taxon>
        <taxon>Hyphomicrobiales</taxon>
        <taxon>Nitrobacteraceae</taxon>
        <taxon>Bradyrhizobium</taxon>
        <taxon>Bradyrhizobium barranii</taxon>
    </lineage>
</organism>
<dbReference type="SUPFAM" id="SSF141571">
    <property type="entry name" value="Pentapeptide repeat-like"/>
    <property type="match status" value="1"/>
</dbReference>
<feature type="transmembrane region" description="Helical" evidence="1">
    <location>
        <begin position="149"/>
        <end position="171"/>
    </location>
</feature>
<feature type="transmembrane region" description="Helical" evidence="1">
    <location>
        <begin position="12"/>
        <end position="32"/>
    </location>
</feature>
<keyword evidence="1" id="KW-0472">Membrane</keyword>
<dbReference type="PANTHER" id="PTHR14136:SF17">
    <property type="entry name" value="BTB_POZ DOMAIN-CONTAINING PROTEIN KCTD9"/>
    <property type="match status" value="1"/>
</dbReference>
<dbReference type="EMBL" id="JAGEMI010000001">
    <property type="protein sequence ID" value="MBO1859619.1"/>
    <property type="molecule type" value="Genomic_DNA"/>
</dbReference>
<dbReference type="Gene3D" id="2.160.20.80">
    <property type="entry name" value="E3 ubiquitin-protein ligase SopA"/>
    <property type="match status" value="1"/>
</dbReference>
<accession>A0A939LYK7</accession>
<protein>
    <submittedName>
        <fullName evidence="2">Pentapeptide repeat-containing protein</fullName>
    </submittedName>
</protein>
<feature type="transmembrane region" description="Helical" evidence="1">
    <location>
        <begin position="89"/>
        <end position="108"/>
    </location>
</feature>
<dbReference type="Pfam" id="PF00805">
    <property type="entry name" value="Pentapeptide"/>
    <property type="match status" value="2"/>
</dbReference>
<proteinExistence type="predicted"/>
<keyword evidence="1" id="KW-1133">Transmembrane helix</keyword>
<evidence type="ECO:0000313" key="2">
    <source>
        <dbReference type="EMBL" id="MBO1859619.1"/>
    </source>
</evidence>
<dbReference type="PANTHER" id="PTHR14136">
    <property type="entry name" value="BTB_POZ DOMAIN-CONTAINING PROTEIN KCTD9"/>
    <property type="match status" value="1"/>
</dbReference>
<dbReference type="Proteomes" id="UP000664702">
    <property type="component" value="Chromosome"/>
</dbReference>
<keyword evidence="1" id="KW-0812">Transmembrane</keyword>
<dbReference type="RefSeq" id="WP_208083539.1">
    <property type="nucleotide sequence ID" value="NZ_CP086136.1"/>
</dbReference>
<reference evidence="2" key="1">
    <citation type="submission" date="2021-03" db="EMBL/GenBank/DDBJ databases">
        <title>Whole Genome Sequence of Bradyrhizobium sp. Strain 144S4.</title>
        <authorList>
            <person name="Bromfield E.S.P."/>
            <person name="Cloutier S."/>
        </authorList>
    </citation>
    <scope>NUCLEOTIDE SEQUENCE [LARGE SCALE GENOMIC DNA]</scope>
    <source>
        <strain evidence="2">144S4</strain>
    </source>
</reference>
<reference evidence="3 4" key="2">
    <citation type="journal article" date="2022" name="Int. J. Syst. Evol. Microbiol.">
        <title>Strains of Bradyrhizobium barranii sp. nov. associated with legumes native to Canada are symbionts of soybeans and belong to different subspecies (subsp. barranii subsp. nov. and subsp. apii subsp. nov.) and symbiovars (sv. glycinearum and sv. septentrionale).</title>
        <authorList>
            <person name="Bromfield E.S.P."/>
            <person name="Cloutier S."/>
            <person name="Wasai-Hara S."/>
            <person name="Minamisawa K."/>
        </authorList>
    </citation>
    <scope>NUCLEOTIDE SEQUENCE [LARGE SCALE GENOMIC DNA]</scope>
    <source>
        <strain evidence="3 4">144S4</strain>
    </source>
</reference>
<gene>
    <name evidence="2" type="ORF">J4G43_01135</name>
    <name evidence="3" type="ORF">J4G43_050760</name>
</gene>
<dbReference type="KEGG" id="bban:J4G43_050760"/>
<name>A0A939LYK7_9BRAD</name>
<evidence type="ECO:0000313" key="3">
    <source>
        <dbReference type="EMBL" id="UEM12572.1"/>
    </source>
</evidence>